<dbReference type="SUPFAM" id="SSF53850">
    <property type="entry name" value="Periplasmic binding protein-like II"/>
    <property type="match status" value="1"/>
</dbReference>
<sequence length="523" mass="59069">MKKMLTLLVAVALLMSLASGLTVAAADEAATELEPMTISVGHWDIENNLPEGYTADPILQTVMDKFNVTFTAMNVGWGDYRDKYNVWAASNTMPDISGGIDIVGSGTYIAWVDDGVVQPLPDDLSAYPNVAKYMDLPEVQAYRKNDHNYFFPRMTYEDPSYWCMDRGLLIRKDWLDNLGLEMPTNAEELLEVMRAFTEDDPDGSGQADTIGFAYNDVFPTSQQIACFGYTDNRWVKMEDGNWKQPVYEEVTLPLIDFLRTAYKNGWMDQDFASRASGDCQELFAAGRIGILAKQNSPKHIKTIYDLWVVAQPDVNFFDAVAIVPLEGEDCYQFQEMSYWSETYVPSSVDAAKLERIMMIMDYLYSDEGVMLTSYGFEGEDYEFDENGNIVSLLPLNEESGKQMLLSDKYTTAGFLASLAAWNGDMLQYQDPTIPQEIRDMCQTEYERRSSTWQYPNLDWEVAALDLQEKLDMSASVSSWSTIIADTSDTPTEELYQNLLAEWNSQGYEACWQAVTAAATELGK</sequence>
<dbReference type="PANTHER" id="PTHR43649:SF33">
    <property type="entry name" value="POLYGALACTURONAN_RHAMNOGALACTURONAN-BINDING PROTEIN YTCQ"/>
    <property type="match status" value="1"/>
</dbReference>
<organism evidence="3 4">
    <name type="scientific">Candidatus Fimadaptatus faecigallinarum</name>
    <dbReference type="NCBI Taxonomy" id="2840814"/>
    <lineage>
        <taxon>Bacteria</taxon>
        <taxon>Bacillati</taxon>
        <taxon>Bacillota</taxon>
        <taxon>Clostridia</taxon>
        <taxon>Eubacteriales</taxon>
        <taxon>Candidatus Fimadaptatus</taxon>
    </lineage>
</organism>
<accession>A0A9D1LS88</accession>
<evidence type="ECO:0000256" key="2">
    <source>
        <dbReference type="SAM" id="SignalP"/>
    </source>
</evidence>
<feature type="chain" id="PRO_5038693116" evidence="2">
    <location>
        <begin position="26"/>
        <end position="523"/>
    </location>
</feature>
<dbReference type="PANTHER" id="PTHR43649">
    <property type="entry name" value="ARABINOSE-BINDING PROTEIN-RELATED"/>
    <property type="match status" value="1"/>
</dbReference>
<reference evidence="3" key="2">
    <citation type="journal article" date="2021" name="PeerJ">
        <title>Extensive microbial diversity within the chicken gut microbiome revealed by metagenomics and culture.</title>
        <authorList>
            <person name="Gilroy R."/>
            <person name="Ravi A."/>
            <person name="Getino M."/>
            <person name="Pursley I."/>
            <person name="Horton D.L."/>
            <person name="Alikhan N.F."/>
            <person name="Baker D."/>
            <person name="Gharbi K."/>
            <person name="Hall N."/>
            <person name="Watson M."/>
            <person name="Adriaenssens E.M."/>
            <person name="Foster-Nyarko E."/>
            <person name="Jarju S."/>
            <person name="Secka A."/>
            <person name="Antonio M."/>
            <person name="Oren A."/>
            <person name="Chaudhuri R.R."/>
            <person name="La Ragione R."/>
            <person name="Hildebrand F."/>
            <person name="Pallen M.J."/>
        </authorList>
    </citation>
    <scope>NUCLEOTIDE SEQUENCE</scope>
    <source>
        <strain evidence="3">ChiSxjej2B14-8506</strain>
    </source>
</reference>
<comment type="caution">
    <text evidence="3">The sequence shown here is derived from an EMBL/GenBank/DDBJ whole genome shotgun (WGS) entry which is preliminary data.</text>
</comment>
<feature type="signal peptide" evidence="2">
    <location>
        <begin position="1"/>
        <end position="25"/>
    </location>
</feature>
<keyword evidence="1 2" id="KW-0732">Signal</keyword>
<reference evidence="3" key="1">
    <citation type="submission" date="2020-10" db="EMBL/GenBank/DDBJ databases">
        <authorList>
            <person name="Gilroy R."/>
        </authorList>
    </citation>
    <scope>NUCLEOTIDE SEQUENCE</scope>
    <source>
        <strain evidence="3">ChiSxjej2B14-8506</strain>
    </source>
</reference>
<evidence type="ECO:0000313" key="3">
    <source>
        <dbReference type="EMBL" id="HIU47098.1"/>
    </source>
</evidence>
<protein>
    <submittedName>
        <fullName evidence="3">Extracellular solute-binding protein</fullName>
    </submittedName>
</protein>
<evidence type="ECO:0000313" key="4">
    <source>
        <dbReference type="Proteomes" id="UP000824123"/>
    </source>
</evidence>
<dbReference type="EMBL" id="DVNK01000044">
    <property type="protein sequence ID" value="HIU47098.1"/>
    <property type="molecule type" value="Genomic_DNA"/>
</dbReference>
<dbReference type="Gene3D" id="3.40.190.10">
    <property type="entry name" value="Periplasmic binding protein-like II"/>
    <property type="match status" value="2"/>
</dbReference>
<name>A0A9D1LS88_9FIRM</name>
<proteinExistence type="predicted"/>
<dbReference type="AlphaFoldDB" id="A0A9D1LS88"/>
<gene>
    <name evidence="3" type="ORF">IAC59_07545</name>
</gene>
<evidence type="ECO:0000256" key="1">
    <source>
        <dbReference type="ARBA" id="ARBA00022729"/>
    </source>
</evidence>
<dbReference type="InterPro" id="IPR050490">
    <property type="entry name" value="Bact_solute-bd_prot1"/>
</dbReference>
<dbReference type="Proteomes" id="UP000824123">
    <property type="component" value="Unassembled WGS sequence"/>
</dbReference>